<protein>
    <submittedName>
        <fullName evidence="2">Aspartyl protease</fullName>
    </submittedName>
</protein>
<dbReference type="AlphaFoldDB" id="A0A1H9FG19"/>
<accession>A0A1H9FG19</accession>
<keyword evidence="2" id="KW-0645">Protease</keyword>
<name>A0A1H9FG19_9FLAO</name>
<evidence type="ECO:0000256" key="1">
    <source>
        <dbReference type="SAM" id="SignalP"/>
    </source>
</evidence>
<dbReference type="Proteomes" id="UP000198999">
    <property type="component" value="Unassembled WGS sequence"/>
</dbReference>
<dbReference type="RefSeq" id="WP_092578029.1">
    <property type="nucleotide sequence ID" value="NZ_FOFN01000002.1"/>
</dbReference>
<organism evidence="2 3">
    <name type="scientific">Hyunsoonleella jejuensis</name>
    <dbReference type="NCBI Taxonomy" id="419940"/>
    <lineage>
        <taxon>Bacteria</taxon>
        <taxon>Pseudomonadati</taxon>
        <taxon>Bacteroidota</taxon>
        <taxon>Flavobacteriia</taxon>
        <taxon>Flavobacteriales</taxon>
        <taxon>Flavobacteriaceae</taxon>
    </lineage>
</organism>
<dbReference type="CDD" id="cd05483">
    <property type="entry name" value="retropepsin_like_bacteria"/>
    <property type="match status" value="1"/>
</dbReference>
<gene>
    <name evidence="2" type="ORF">SAMN05421824_1467</name>
</gene>
<feature type="signal peptide" evidence="1">
    <location>
        <begin position="1"/>
        <end position="20"/>
    </location>
</feature>
<dbReference type="GO" id="GO:0006508">
    <property type="term" value="P:proteolysis"/>
    <property type="evidence" value="ECO:0007669"/>
    <property type="project" value="UniProtKB-KW"/>
</dbReference>
<dbReference type="OrthoDB" id="5580718at2"/>
<keyword evidence="2" id="KW-0378">Hydrolase</keyword>
<dbReference type="Pfam" id="PF13650">
    <property type="entry name" value="Asp_protease_2"/>
    <property type="match status" value="1"/>
</dbReference>
<dbReference type="SUPFAM" id="SSF50630">
    <property type="entry name" value="Acid proteases"/>
    <property type="match status" value="1"/>
</dbReference>
<dbReference type="EMBL" id="FOFN01000002">
    <property type="protein sequence ID" value="SEQ36839.1"/>
    <property type="molecule type" value="Genomic_DNA"/>
</dbReference>
<dbReference type="InterPro" id="IPR034122">
    <property type="entry name" value="Retropepsin-like_bacterial"/>
</dbReference>
<evidence type="ECO:0000313" key="2">
    <source>
        <dbReference type="EMBL" id="SEQ36839.1"/>
    </source>
</evidence>
<dbReference type="InterPro" id="IPR021109">
    <property type="entry name" value="Peptidase_aspartic_dom_sf"/>
</dbReference>
<reference evidence="2 3" key="1">
    <citation type="submission" date="2016-10" db="EMBL/GenBank/DDBJ databases">
        <authorList>
            <person name="de Groot N.N."/>
        </authorList>
    </citation>
    <scope>NUCLEOTIDE SEQUENCE [LARGE SCALE GENOMIC DNA]</scope>
    <source>
        <strain evidence="2 3">DSM 21035</strain>
    </source>
</reference>
<dbReference type="GO" id="GO:0008233">
    <property type="term" value="F:peptidase activity"/>
    <property type="evidence" value="ECO:0007669"/>
    <property type="project" value="UniProtKB-KW"/>
</dbReference>
<dbReference type="STRING" id="419940.SAMN05421824_1467"/>
<dbReference type="Gene3D" id="2.40.70.10">
    <property type="entry name" value="Acid Proteases"/>
    <property type="match status" value="1"/>
</dbReference>
<proteinExistence type="predicted"/>
<feature type="chain" id="PRO_5011749445" evidence="1">
    <location>
        <begin position="21"/>
        <end position="398"/>
    </location>
</feature>
<evidence type="ECO:0000313" key="3">
    <source>
        <dbReference type="Proteomes" id="UP000198999"/>
    </source>
</evidence>
<sequence>MNKSLFKFCLFFLCISAGFAQKTKFKTGDTNTKKYFTSITYKNVNDKIIIPVTIKDSTYQFLFDTGAPNVISTSLLSVVKYSSGRALTISDSNDRKQKMNLITLKEITVGDITFSNTSALVFDKSENILFDCFEIDGIIGSNLLQKSIVQINPETKELVLTNSLKNLRLGDEAPTKLFIVNAQGSPYIEIKLKGDVTVTEKLLFDTGASGFYDMSKRRLDLFNKHKVAASVLSNEGVSGMGLFGASETNTKYRLKIPEILINSSLFKNVSTFTTDDDHSRIGSDILKYGVVTLDFKKKRFYFNGFNETNDLKEKLLGFTPVLENNKLIVGVVWDEELKDKISYGDEILGINDIDLTTTNICDMISKKSPFKSSDVLEITFKNKDNQTNTYTIKREFQD</sequence>
<keyword evidence="3" id="KW-1185">Reference proteome</keyword>
<keyword evidence="1" id="KW-0732">Signal</keyword>